<accession>A0A852ZP88</accession>
<sequence length="268" mass="27543">MDPASPSPRAASPRPAAAGVRPVIAPGLHTSALGGLGIDAVVRAAAAAGLSTLEWDSRRHVRLGDAVAADEAGRRTREAGLAVSSYGPVPRAGLEDAAEFRAVLATARRLGAPRIRLVVPGGGPGLDAAERRATVAGVRRAVERAAGEGLGTVVEGAGPAPDTGWLLDEVDHPGLTACWWPPVGMPAPEVAGTLPPLLPRVREVWAFSWWPGRTRHTLMFRQAMWREVFAVLRGAGGPVDALLGPLPSDDPAVLASESAALRGLAAGG</sequence>
<dbReference type="RefSeq" id="WP_179813138.1">
    <property type="nucleotide sequence ID" value="NZ_JACBZD010000001.1"/>
</dbReference>
<proteinExistence type="predicted"/>
<dbReference type="EMBL" id="JACBZD010000001">
    <property type="protein sequence ID" value="NYI04203.1"/>
    <property type="molecule type" value="Genomic_DNA"/>
</dbReference>
<gene>
    <name evidence="1" type="ORF">FHU37_001146</name>
</gene>
<name>A0A852ZP88_9ACTN</name>
<evidence type="ECO:0000313" key="1">
    <source>
        <dbReference type="EMBL" id="NYI04203.1"/>
    </source>
</evidence>
<protein>
    <recommendedName>
        <fullName evidence="3">Sugar phosphate isomerase/epimerase</fullName>
    </recommendedName>
</protein>
<evidence type="ECO:0008006" key="3">
    <source>
        <dbReference type="Google" id="ProtNLM"/>
    </source>
</evidence>
<dbReference type="Gene3D" id="3.20.20.150">
    <property type="entry name" value="Divalent-metal-dependent TIM barrel enzymes"/>
    <property type="match status" value="1"/>
</dbReference>
<dbReference type="Proteomes" id="UP000567795">
    <property type="component" value="Unassembled WGS sequence"/>
</dbReference>
<organism evidence="1 2">
    <name type="scientific">Allostreptomyces psammosilenae</name>
    <dbReference type="NCBI Taxonomy" id="1892865"/>
    <lineage>
        <taxon>Bacteria</taxon>
        <taxon>Bacillati</taxon>
        <taxon>Actinomycetota</taxon>
        <taxon>Actinomycetes</taxon>
        <taxon>Kitasatosporales</taxon>
        <taxon>Streptomycetaceae</taxon>
        <taxon>Allostreptomyces</taxon>
    </lineage>
</organism>
<reference evidence="1 2" key="1">
    <citation type="submission" date="2020-07" db="EMBL/GenBank/DDBJ databases">
        <title>Sequencing the genomes of 1000 actinobacteria strains.</title>
        <authorList>
            <person name="Klenk H.-P."/>
        </authorList>
    </citation>
    <scope>NUCLEOTIDE SEQUENCE [LARGE SCALE GENOMIC DNA]</scope>
    <source>
        <strain evidence="1 2">DSM 42178</strain>
    </source>
</reference>
<keyword evidence="2" id="KW-1185">Reference proteome</keyword>
<evidence type="ECO:0000313" key="2">
    <source>
        <dbReference type="Proteomes" id="UP000567795"/>
    </source>
</evidence>
<dbReference type="InterPro" id="IPR036237">
    <property type="entry name" value="Xyl_isomerase-like_sf"/>
</dbReference>
<dbReference type="AlphaFoldDB" id="A0A852ZP88"/>
<dbReference type="SUPFAM" id="SSF51658">
    <property type="entry name" value="Xylose isomerase-like"/>
    <property type="match status" value="1"/>
</dbReference>
<comment type="caution">
    <text evidence="1">The sequence shown here is derived from an EMBL/GenBank/DDBJ whole genome shotgun (WGS) entry which is preliminary data.</text>
</comment>